<dbReference type="PANTHER" id="PTHR43773">
    <property type="entry name" value="MAGNESIUM TRANSPORTER MGTE"/>
    <property type="match status" value="1"/>
</dbReference>
<comment type="caution">
    <text evidence="4">The sequence shown here is derived from an EMBL/GenBank/DDBJ whole genome shotgun (WGS) entry which is preliminary data.</text>
</comment>
<evidence type="ECO:0000256" key="2">
    <source>
        <dbReference type="SAM" id="MobiDB-lite"/>
    </source>
</evidence>
<keyword evidence="1" id="KW-0129">CBS domain</keyword>
<dbReference type="Proteomes" id="UP000820669">
    <property type="component" value="Unassembled WGS sequence"/>
</dbReference>
<dbReference type="Gene3D" id="3.10.580.10">
    <property type="entry name" value="CBS-domain"/>
    <property type="match status" value="1"/>
</dbReference>
<protein>
    <submittedName>
        <fullName evidence="4">Magnesium transporter</fullName>
    </submittedName>
</protein>
<dbReference type="InterPro" id="IPR006668">
    <property type="entry name" value="Mg_transptr_MgtE_intracell_dom"/>
</dbReference>
<evidence type="ECO:0000256" key="1">
    <source>
        <dbReference type="PROSITE-ProRule" id="PRU00703"/>
    </source>
</evidence>
<accession>A0ABX1SMU9</accession>
<dbReference type="PROSITE" id="PS51371">
    <property type="entry name" value="CBS"/>
    <property type="match status" value="1"/>
</dbReference>
<sequence>MRSHPSVLTASAVRGDSRPRSGRATTNRAVRSAIISLVGLLGSVVRNQTGQEVGRLADVVVRLDGEEQYPPVTGLVVRVGRRRVFVGAADIAAIGRDGVTLRTARLDLRDFVRRPGEVLLARDVLDHQLVDVDGVQVIRAADLYLAPVGDRIRLVGVDVGVRSLLRRLGPKRLRGRPTPERVIDWDAVAPLGGESADAPSTVRLRRSQEALHRLRPGELADLLEDLGRPGRQQLLASLEPEQAADALEEMDPDELEGLLRESSPDRAAELIGAMEPDEAVDALRDLSPQERDELLKRMPAPTRERLRGLLRYPEKQAGGFMTTVLVTAGEDDTVGAVRARLGGLAEHRNEIDAVVVCDAQHRVVADVGLFDLLVTPAEERLGELVHAGTHTDPVVVEPEADAGRVAAALVEARRSSLLVVDPDCHPLGRILADDVIDALISGDDRMHFPRLLQ</sequence>
<evidence type="ECO:0000313" key="5">
    <source>
        <dbReference type="Proteomes" id="UP000820669"/>
    </source>
</evidence>
<dbReference type="InterPro" id="IPR046342">
    <property type="entry name" value="CBS_dom_sf"/>
</dbReference>
<dbReference type="SMART" id="SM00116">
    <property type="entry name" value="CBS"/>
    <property type="match status" value="1"/>
</dbReference>
<dbReference type="EMBL" id="JAAXLA010000108">
    <property type="protein sequence ID" value="NMI01908.1"/>
    <property type="molecule type" value="Genomic_DNA"/>
</dbReference>
<dbReference type="Pfam" id="PF03448">
    <property type="entry name" value="MgtE_N"/>
    <property type="match status" value="1"/>
</dbReference>
<dbReference type="SUPFAM" id="SSF54631">
    <property type="entry name" value="CBS-domain pair"/>
    <property type="match status" value="1"/>
</dbReference>
<proteinExistence type="predicted"/>
<organism evidence="4 5">
    <name type="scientific">Pseudonocardia acidicola</name>
    <dbReference type="NCBI Taxonomy" id="2724939"/>
    <lineage>
        <taxon>Bacteria</taxon>
        <taxon>Bacillati</taxon>
        <taxon>Actinomycetota</taxon>
        <taxon>Actinomycetes</taxon>
        <taxon>Pseudonocardiales</taxon>
        <taxon>Pseudonocardiaceae</taxon>
        <taxon>Pseudonocardia</taxon>
    </lineage>
</organism>
<dbReference type="RefSeq" id="WP_169385417.1">
    <property type="nucleotide sequence ID" value="NZ_JAAXLA010000108.1"/>
</dbReference>
<dbReference type="InterPro" id="IPR038076">
    <property type="entry name" value="MgtE_N_sf"/>
</dbReference>
<dbReference type="Gene3D" id="1.25.60.10">
    <property type="entry name" value="MgtE N-terminal domain-like"/>
    <property type="match status" value="1"/>
</dbReference>
<reference evidence="4 5" key="1">
    <citation type="submission" date="2020-04" db="EMBL/GenBank/DDBJ databases">
        <authorList>
            <person name="Klaysubun C."/>
            <person name="Duangmal K."/>
            <person name="Lipun K."/>
        </authorList>
    </citation>
    <scope>NUCLEOTIDE SEQUENCE [LARGE SCALE GENOMIC DNA]</scope>
    <source>
        <strain evidence="4 5">K10HN5</strain>
    </source>
</reference>
<dbReference type="Pfam" id="PF00571">
    <property type="entry name" value="CBS"/>
    <property type="match status" value="1"/>
</dbReference>
<dbReference type="InterPro" id="IPR006669">
    <property type="entry name" value="MgtE_transporter"/>
</dbReference>
<dbReference type="SUPFAM" id="SSF158791">
    <property type="entry name" value="MgtE N-terminal domain-like"/>
    <property type="match status" value="1"/>
</dbReference>
<evidence type="ECO:0000313" key="4">
    <source>
        <dbReference type="EMBL" id="NMI01908.1"/>
    </source>
</evidence>
<evidence type="ECO:0000259" key="3">
    <source>
        <dbReference type="PROSITE" id="PS51371"/>
    </source>
</evidence>
<feature type="domain" description="CBS" evidence="3">
    <location>
        <begin position="389"/>
        <end position="445"/>
    </location>
</feature>
<gene>
    <name evidence="4" type="ORF">HF526_32115</name>
</gene>
<keyword evidence="5" id="KW-1185">Reference proteome</keyword>
<feature type="region of interest" description="Disordered" evidence="2">
    <location>
        <begin position="1"/>
        <end position="25"/>
    </location>
</feature>
<dbReference type="InterPro" id="IPR000644">
    <property type="entry name" value="CBS_dom"/>
</dbReference>
<dbReference type="PANTHER" id="PTHR43773:SF1">
    <property type="entry name" value="MAGNESIUM TRANSPORTER MGTE"/>
    <property type="match status" value="1"/>
</dbReference>
<name>A0ABX1SMU9_9PSEU</name>
<dbReference type="SMART" id="SM00924">
    <property type="entry name" value="MgtE_N"/>
    <property type="match status" value="1"/>
</dbReference>